<dbReference type="InterPro" id="IPR013123">
    <property type="entry name" value="SpoU_subst-bd"/>
</dbReference>
<dbReference type="InterPro" id="IPR004441">
    <property type="entry name" value="rRNA_MeTrfase_TrmH"/>
</dbReference>
<evidence type="ECO:0000256" key="2">
    <source>
        <dbReference type="ARBA" id="ARBA00022679"/>
    </source>
</evidence>
<dbReference type="Gene3D" id="3.30.1330.30">
    <property type="match status" value="1"/>
</dbReference>
<feature type="domain" description="RNA 2-O ribose methyltransferase substrate binding" evidence="3">
    <location>
        <begin position="10"/>
        <end position="84"/>
    </location>
</feature>
<dbReference type="Pfam" id="PF00588">
    <property type="entry name" value="SpoU_methylase"/>
    <property type="match status" value="1"/>
</dbReference>
<evidence type="ECO:0000313" key="5">
    <source>
        <dbReference type="Proteomes" id="UP000243197"/>
    </source>
</evidence>
<sequence>MNTEDRYISKAFGIHPIMECIKSGKKIIKIFIQKGLKGNNIEDLKEMIRINKIHCVYVPLQKLNSLTRKNHQGVFAFISPIDFFKIDDILPQIYERGDLPLLLILDRVTDVRNFGSIVRTAKCAGVDSIIIPDKGSALINEDAIKTSAGAIYDIPICREKYILNTIDYLYDSGVQVVGATEKTDKSLYEIDFSIPSAIVMGSEEDGISPAYLKKIKERASIPMEKGISSLNVSVACGVFLYEAVRQRTHILSKPTNTIPI</sequence>
<dbReference type="AlphaFoldDB" id="A0A1J1E2J0"/>
<dbReference type="KEGG" id="ise:JBKA6_0239"/>
<dbReference type="PANTHER" id="PTHR46429">
    <property type="entry name" value="23S RRNA (GUANOSINE-2'-O-)-METHYLTRANSFERASE RLMB"/>
    <property type="match status" value="1"/>
</dbReference>
<dbReference type="InterPro" id="IPR029026">
    <property type="entry name" value="tRNA_m1G_MTases_N"/>
</dbReference>
<dbReference type="Pfam" id="PF08032">
    <property type="entry name" value="SpoU_sub_bind"/>
    <property type="match status" value="1"/>
</dbReference>
<dbReference type="Gene3D" id="3.40.1280.10">
    <property type="match status" value="1"/>
</dbReference>
<dbReference type="SMART" id="SM00967">
    <property type="entry name" value="SpoU_sub_bind"/>
    <property type="match status" value="1"/>
</dbReference>
<dbReference type="GO" id="GO:0005829">
    <property type="term" value="C:cytosol"/>
    <property type="evidence" value="ECO:0007669"/>
    <property type="project" value="TreeGrafter"/>
</dbReference>
<dbReference type="PANTHER" id="PTHR46429:SF1">
    <property type="entry name" value="23S RRNA (GUANOSINE-2'-O-)-METHYLTRANSFERASE RLMB"/>
    <property type="match status" value="1"/>
</dbReference>
<dbReference type="EMBL" id="AP014564">
    <property type="protein sequence ID" value="BAV94252.1"/>
    <property type="molecule type" value="Genomic_DNA"/>
</dbReference>
<evidence type="ECO:0000259" key="3">
    <source>
        <dbReference type="SMART" id="SM00967"/>
    </source>
</evidence>
<dbReference type="InterPro" id="IPR029064">
    <property type="entry name" value="Ribosomal_eL30-like_sf"/>
</dbReference>
<name>A0A1J1E2J0_9FLAO</name>
<dbReference type="GO" id="GO:0032259">
    <property type="term" value="P:methylation"/>
    <property type="evidence" value="ECO:0007669"/>
    <property type="project" value="UniProtKB-KW"/>
</dbReference>
<dbReference type="RefSeq" id="WP_096685032.1">
    <property type="nucleotide sequence ID" value="NZ_AP014564.1"/>
</dbReference>
<evidence type="ECO:0000256" key="1">
    <source>
        <dbReference type="ARBA" id="ARBA00022603"/>
    </source>
</evidence>
<keyword evidence="5" id="KW-1185">Reference proteome</keyword>
<dbReference type="SUPFAM" id="SSF75217">
    <property type="entry name" value="alpha/beta knot"/>
    <property type="match status" value="1"/>
</dbReference>
<gene>
    <name evidence="4" type="ORF">JBKA6_0239</name>
</gene>
<dbReference type="SUPFAM" id="SSF55315">
    <property type="entry name" value="L30e-like"/>
    <property type="match status" value="1"/>
</dbReference>
<dbReference type="CDD" id="cd18103">
    <property type="entry name" value="SpoU-like_RlmB"/>
    <property type="match status" value="1"/>
</dbReference>
<dbReference type="GO" id="GO:0003723">
    <property type="term" value="F:RNA binding"/>
    <property type="evidence" value="ECO:0007669"/>
    <property type="project" value="InterPro"/>
</dbReference>
<dbReference type="OrthoDB" id="9794400at2"/>
<dbReference type="InterPro" id="IPR029028">
    <property type="entry name" value="Alpha/beta_knot_MTases"/>
</dbReference>
<proteinExistence type="predicted"/>
<dbReference type="GO" id="GO:0008173">
    <property type="term" value="F:RNA methyltransferase activity"/>
    <property type="evidence" value="ECO:0007669"/>
    <property type="project" value="InterPro"/>
</dbReference>
<accession>A0A1J1E2J0</accession>
<dbReference type="GO" id="GO:0006396">
    <property type="term" value="P:RNA processing"/>
    <property type="evidence" value="ECO:0007669"/>
    <property type="project" value="InterPro"/>
</dbReference>
<organism evidence="4 5">
    <name type="scientific">Ichthyobacterium seriolicida</name>
    <dbReference type="NCBI Taxonomy" id="242600"/>
    <lineage>
        <taxon>Bacteria</taxon>
        <taxon>Pseudomonadati</taxon>
        <taxon>Bacteroidota</taxon>
        <taxon>Flavobacteriia</taxon>
        <taxon>Flavobacteriales</taxon>
        <taxon>Ichthyobacteriaceae</taxon>
        <taxon>Ichthyobacterium</taxon>
    </lineage>
</organism>
<dbReference type="InterPro" id="IPR001537">
    <property type="entry name" value="SpoU_MeTrfase"/>
</dbReference>
<dbReference type="Proteomes" id="UP000243197">
    <property type="component" value="Chromosome"/>
</dbReference>
<protein>
    <submittedName>
        <fullName evidence="4">RNA methyltransferase</fullName>
    </submittedName>
</protein>
<keyword evidence="1 4" id="KW-0489">Methyltransferase</keyword>
<keyword evidence="2 4" id="KW-0808">Transferase</keyword>
<dbReference type="NCBIfam" id="TIGR00186">
    <property type="entry name" value="rRNA_methyl_3"/>
    <property type="match status" value="1"/>
</dbReference>
<reference evidence="4 5" key="1">
    <citation type="submission" date="2014-03" db="EMBL/GenBank/DDBJ databases">
        <title>complete genome sequence of Flavobacteriaceae bacterium JBKA-6.</title>
        <authorList>
            <person name="Takano T."/>
            <person name="Nakamura Y."/>
            <person name="Takuma S."/>
            <person name="Yasuike M."/>
            <person name="Matsuyama T."/>
            <person name="Sakai T."/>
            <person name="Fujiwara A."/>
            <person name="Kimoto K."/>
            <person name="Fukuda Y."/>
            <person name="Kondo H."/>
            <person name="Hirono I."/>
            <person name="Nakayasu C."/>
        </authorList>
    </citation>
    <scope>NUCLEOTIDE SEQUENCE [LARGE SCALE GENOMIC DNA]</scope>
    <source>
        <strain evidence="4 5">JBKA-6</strain>
    </source>
</reference>
<evidence type="ECO:0000313" key="4">
    <source>
        <dbReference type="EMBL" id="BAV94252.1"/>
    </source>
</evidence>